<name>A0A0C2C1Y0_9BILA</name>
<dbReference type="AlphaFoldDB" id="A0A0C2C1Y0"/>
<reference evidence="1 2" key="1">
    <citation type="submission" date="2013-12" db="EMBL/GenBank/DDBJ databases">
        <title>Draft genome of the parsitic nematode Ancylostoma duodenale.</title>
        <authorList>
            <person name="Mitreva M."/>
        </authorList>
    </citation>
    <scope>NUCLEOTIDE SEQUENCE [LARGE SCALE GENOMIC DNA]</scope>
    <source>
        <strain evidence="1 2">Zhejiang</strain>
    </source>
</reference>
<evidence type="ECO:0000313" key="2">
    <source>
        <dbReference type="Proteomes" id="UP000054047"/>
    </source>
</evidence>
<accession>A0A0C2C1Y0</accession>
<evidence type="ECO:0000313" key="1">
    <source>
        <dbReference type="EMBL" id="KIH43597.1"/>
    </source>
</evidence>
<organism evidence="1 2">
    <name type="scientific">Ancylostoma duodenale</name>
    <dbReference type="NCBI Taxonomy" id="51022"/>
    <lineage>
        <taxon>Eukaryota</taxon>
        <taxon>Metazoa</taxon>
        <taxon>Ecdysozoa</taxon>
        <taxon>Nematoda</taxon>
        <taxon>Chromadorea</taxon>
        <taxon>Rhabditida</taxon>
        <taxon>Rhabditina</taxon>
        <taxon>Rhabditomorpha</taxon>
        <taxon>Strongyloidea</taxon>
        <taxon>Ancylostomatidae</taxon>
        <taxon>Ancylostomatinae</taxon>
        <taxon>Ancylostoma</taxon>
    </lineage>
</organism>
<dbReference type="EMBL" id="KN784444">
    <property type="protein sequence ID" value="KIH43597.1"/>
    <property type="molecule type" value="Genomic_DNA"/>
</dbReference>
<dbReference type="Proteomes" id="UP000054047">
    <property type="component" value="Unassembled WGS sequence"/>
</dbReference>
<keyword evidence="2" id="KW-1185">Reference proteome</keyword>
<protein>
    <submittedName>
        <fullName evidence="1">Uncharacterized protein</fullName>
    </submittedName>
</protein>
<feature type="non-terminal residue" evidence="1">
    <location>
        <position position="1"/>
    </location>
</feature>
<sequence>NHKNGPGRCCLCHKMRTAAVQQGLVHKDPDVDALYRRKQDRPGQSRLLEHTIGDSALVSGYYMLTKEKVLTRGSTNLHLP</sequence>
<proteinExistence type="predicted"/>
<gene>
    <name evidence="1" type="ORF">ANCDUO_26393</name>
</gene>